<evidence type="ECO:0000256" key="1">
    <source>
        <dbReference type="ARBA" id="ARBA00004141"/>
    </source>
</evidence>
<keyword evidence="14" id="KW-1185">Reference proteome</keyword>
<protein>
    <submittedName>
        <fullName evidence="13">Cytochrome B</fullName>
    </submittedName>
</protein>
<dbReference type="GO" id="GO:0006784">
    <property type="term" value="P:heme A biosynthetic process"/>
    <property type="evidence" value="ECO:0007669"/>
    <property type="project" value="InterPro"/>
</dbReference>
<dbReference type="InterPro" id="IPR003780">
    <property type="entry name" value="COX15/CtaA_fam"/>
</dbReference>
<evidence type="ECO:0000256" key="9">
    <source>
        <dbReference type="ARBA" id="ARBA00023136"/>
    </source>
</evidence>
<keyword evidence="4" id="KW-0479">Metal-binding</keyword>
<evidence type="ECO:0000256" key="6">
    <source>
        <dbReference type="ARBA" id="ARBA00023002"/>
    </source>
</evidence>
<dbReference type="GO" id="GO:0016491">
    <property type="term" value="F:oxidoreductase activity"/>
    <property type="evidence" value="ECO:0007669"/>
    <property type="project" value="UniProtKB-KW"/>
</dbReference>
<keyword evidence="3 12" id="KW-0812">Transmembrane</keyword>
<sequence>METEKRYLGLIYGALLLAVVVVGLGAFTRLTEAGLGCPDWPGCYGFLTVPVSPEKVEQATQAFPNAPVEVHKAWNEMIHRYVAGTLGLVIAAIALFAWRGKRNGRGRVLPTALLGVVIFQAALGMWTVTMNLMPIVVMAHLLGGFTTVTLLFLLAVLERRRVNNLAREPVTISPESSNNANIATMDSVDLEPGKPSLSGKLKMLTVTALVAVIMQIALGGWTSANYAAVVCTQLPICEVDWVSGYDSAAFDPISPTSETYQYGVLGFEQRVTIHATHRIGAIVVTLLVLLLAMGIRRPLGNTSALLLVGVLLLQISLGITNIVALLPLSVAVAHNLCGLLLLLVMVRTTVLVFFAQPSSVSQTSLGKSGRLSHG</sequence>
<keyword evidence="5 12" id="KW-1133">Transmembrane helix</keyword>
<comment type="caution">
    <text evidence="13">The sequence shown here is derived from an EMBL/GenBank/DDBJ whole genome shotgun (WGS) entry which is preliminary data.</text>
</comment>
<dbReference type="Pfam" id="PF02628">
    <property type="entry name" value="COX15-CtaA"/>
    <property type="match status" value="1"/>
</dbReference>
<evidence type="ECO:0000256" key="4">
    <source>
        <dbReference type="ARBA" id="ARBA00022723"/>
    </source>
</evidence>
<keyword evidence="2" id="KW-1003">Cell membrane</keyword>
<reference evidence="13 14" key="1">
    <citation type="journal article" date="2012" name="Science">
        <title>Ecological populations of bacteria act as socially cohesive units of antibiotic production and resistance.</title>
        <authorList>
            <person name="Cordero O.X."/>
            <person name="Wildschutte H."/>
            <person name="Kirkup B."/>
            <person name="Proehl S."/>
            <person name="Ngo L."/>
            <person name="Hussain F."/>
            <person name="Le Roux F."/>
            <person name="Mincer T."/>
            <person name="Polz M.F."/>
        </authorList>
    </citation>
    <scope>NUCLEOTIDE SEQUENCE [LARGE SCALE GENOMIC DNA]</scope>
    <source>
        <strain evidence="13 14">FF-454</strain>
    </source>
</reference>
<evidence type="ECO:0000256" key="12">
    <source>
        <dbReference type="SAM" id="Phobius"/>
    </source>
</evidence>
<dbReference type="EMBL" id="AJWN02000002">
    <property type="protein sequence ID" value="OEE64354.1"/>
    <property type="molecule type" value="Genomic_DNA"/>
</dbReference>
<feature type="transmembrane region" description="Helical" evidence="12">
    <location>
        <begin position="78"/>
        <end position="96"/>
    </location>
</feature>
<dbReference type="RefSeq" id="WP_016961865.1">
    <property type="nucleotide sequence ID" value="NZ_AJWN02000002.1"/>
</dbReference>
<gene>
    <name evidence="13" type="ORF">A1OK_00110</name>
</gene>
<dbReference type="GO" id="GO:0016020">
    <property type="term" value="C:membrane"/>
    <property type="evidence" value="ECO:0007669"/>
    <property type="project" value="UniProtKB-SubCell"/>
</dbReference>
<feature type="transmembrane region" description="Helical" evidence="12">
    <location>
        <begin position="7"/>
        <end position="27"/>
    </location>
</feature>
<feature type="transmembrane region" description="Helical" evidence="12">
    <location>
        <begin position="304"/>
        <end position="326"/>
    </location>
</feature>
<feature type="transmembrane region" description="Helical" evidence="12">
    <location>
        <begin position="332"/>
        <end position="355"/>
    </location>
</feature>
<comment type="subcellular location">
    <subcellularLocation>
        <location evidence="1">Membrane</location>
        <topology evidence="1">Multi-pass membrane protein</topology>
    </subcellularLocation>
</comment>
<dbReference type="InterPro" id="IPR050450">
    <property type="entry name" value="COX15/CtaA_HemeA_synthase"/>
</dbReference>
<keyword evidence="7" id="KW-0408">Iron</keyword>
<keyword evidence="10" id="KW-1015">Disulfide bond</keyword>
<feature type="transmembrane region" description="Helical" evidence="12">
    <location>
        <begin position="135"/>
        <end position="157"/>
    </location>
</feature>
<dbReference type="AlphaFoldDB" id="A0A1E5CFR4"/>
<evidence type="ECO:0000256" key="7">
    <source>
        <dbReference type="ARBA" id="ARBA00023004"/>
    </source>
</evidence>
<feature type="transmembrane region" description="Helical" evidence="12">
    <location>
        <begin position="275"/>
        <end position="292"/>
    </location>
</feature>
<comment type="pathway">
    <text evidence="11">Porphyrin-containing compound metabolism.</text>
</comment>
<dbReference type="PANTHER" id="PTHR35457:SF1">
    <property type="entry name" value="HEME A SYNTHASE"/>
    <property type="match status" value="1"/>
</dbReference>
<name>A0A1E5CFR4_9GAMM</name>
<evidence type="ECO:0000256" key="8">
    <source>
        <dbReference type="ARBA" id="ARBA00023133"/>
    </source>
</evidence>
<evidence type="ECO:0000256" key="11">
    <source>
        <dbReference type="ARBA" id="ARBA00023444"/>
    </source>
</evidence>
<evidence type="ECO:0000256" key="2">
    <source>
        <dbReference type="ARBA" id="ARBA00022475"/>
    </source>
</evidence>
<dbReference type="Proteomes" id="UP000095039">
    <property type="component" value="Unassembled WGS sequence"/>
</dbReference>
<dbReference type="GO" id="GO:0046872">
    <property type="term" value="F:metal ion binding"/>
    <property type="evidence" value="ECO:0007669"/>
    <property type="project" value="UniProtKB-KW"/>
</dbReference>
<evidence type="ECO:0000256" key="5">
    <source>
        <dbReference type="ARBA" id="ARBA00022989"/>
    </source>
</evidence>
<keyword evidence="9 12" id="KW-0472">Membrane</keyword>
<dbReference type="PANTHER" id="PTHR35457">
    <property type="entry name" value="HEME A SYNTHASE"/>
    <property type="match status" value="1"/>
</dbReference>
<keyword evidence="8" id="KW-0350">Heme biosynthesis</keyword>
<evidence type="ECO:0000256" key="3">
    <source>
        <dbReference type="ARBA" id="ARBA00022692"/>
    </source>
</evidence>
<accession>A0A1E5CFR4</accession>
<evidence type="ECO:0000313" key="13">
    <source>
        <dbReference type="EMBL" id="OEE64354.1"/>
    </source>
</evidence>
<evidence type="ECO:0000313" key="14">
    <source>
        <dbReference type="Proteomes" id="UP000095039"/>
    </source>
</evidence>
<evidence type="ECO:0000256" key="10">
    <source>
        <dbReference type="ARBA" id="ARBA00023157"/>
    </source>
</evidence>
<keyword evidence="6" id="KW-0560">Oxidoreductase</keyword>
<proteinExistence type="predicted"/>
<feature type="transmembrane region" description="Helical" evidence="12">
    <location>
        <begin position="108"/>
        <end position="129"/>
    </location>
</feature>
<organism evidence="13 14">
    <name type="scientific">Enterovibrio norvegicus FF-454</name>
    <dbReference type="NCBI Taxonomy" id="1185651"/>
    <lineage>
        <taxon>Bacteria</taxon>
        <taxon>Pseudomonadati</taxon>
        <taxon>Pseudomonadota</taxon>
        <taxon>Gammaproteobacteria</taxon>
        <taxon>Vibrionales</taxon>
        <taxon>Vibrionaceae</taxon>
        <taxon>Enterovibrio</taxon>
    </lineage>
</organism>